<dbReference type="Proteomes" id="UP000307362">
    <property type="component" value="Unassembled WGS sequence"/>
</dbReference>
<evidence type="ECO:0000313" key="5">
    <source>
        <dbReference type="Proteomes" id="UP000307362"/>
    </source>
</evidence>
<evidence type="ECO:0000313" key="4">
    <source>
        <dbReference type="Proteomes" id="UP000291338"/>
    </source>
</evidence>
<dbReference type="EMBL" id="PNCM01000036">
    <property type="protein sequence ID" value="TMP78650.1"/>
    <property type="molecule type" value="Genomic_DNA"/>
</dbReference>
<proteinExistence type="predicted"/>
<dbReference type="EMBL" id="PPSX01000100">
    <property type="protein sequence ID" value="RZQ51401.1"/>
    <property type="molecule type" value="Genomic_DNA"/>
</dbReference>
<protein>
    <submittedName>
        <fullName evidence="2">Uncharacterized protein</fullName>
    </submittedName>
</protein>
<organism evidence="2 4">
    <name type="scientific">Pseudoalteromonas phenolica</name>
    <dbReference type="NCBI Taxonomy" id="161398"/>
    <lineage>
        <taxon>Bacteria</taxon>
        <taxon>Pseudomonadati</taxon>
        <taxon>Pseudomonadota</taxon>
        <taxon>Gammaproteobacteria</taxon>
        <taxon>Alteromonadales</taxon>
        <taxon>Pseudoalteromonadaceae</taxon>
        <taxon>Pseudoalteromonas</taxon>
    </lineage>
</organism>
<reference evidence="3" key="4">
    <citation type="submission" date="2019-09" db="EMBL/GenBank/DDBJ databases">
        <title>Co-occurence of chitin degradation, pigmentation and bioactivity in marine Pseudoalteromonas.</title>
        <authorList>
            <person name="Sonnenschein E.C."/>
            <person name="Bech P.K."/>
        </authorList>
    </citation>
    <scope>NUCLEOTIDE SEQUENCE</scope>
    <source>
        <strain evidence="3">S1189</strain>
    </source>
</reference>
<comment type="caution">
    <text evidence="2">The sequence shown here is derived from an EMBL/GenBank/DDBJ whole genome shotgun (WGS) entry which is preliminary data.</text>
</comment>
<feature type="region of interest" description="Disordered" evidence="1">
    <location>
        <begin position="1"/>
        <end position="25"/>
    </location>
</feature>
<evidence type="ECO:0000313" key="2">
    <source>
        <dbReference type="EMBL" id="RZQ51401.1"/>
    </source>
</evidence>
<evidence type="ECO:0000256" key="1">
    <source>
        <dbReference type="SAM" id="MobiDB-lite"/>
    </source>
</evidence>
<reference evidence="2 4" key="2">
    <citation type="submission" date="2018-01" db="EMBL/GenBank/DDBJ databases">
        <title>Co-occurrence of chitin degradation, pigmentation and bioactivity in marine Pseudoalteromonas.</title>
        <authorList>
            <person name="Paulsen S."/>
            <person name="Gram L."/>
            <person name="Machado H."/>
        </authorList>
    </citation>
    <scope>NUCLEOTIDE SEQUENCE [LARGE SCALE GENOMIC DNA]</scope>
    <source>
        <strain evidence="2 4">S3898</strain>
    </source>
</reference>
<dbReference type="AlphaFoldDB" id="A0A4Q7IIF9"/>
<name>A0A4Q7IIF9_9GAMM</name>
<dbReference type="Proteomes" id="UP000291338">
    <property type="component" value="Unassembled WGS sequence"/>
</dbReference>
<accession>A0A4Q7IIF9</accession>
<gene>
    <name evidence="2" type="ORF">C1E23_19680</name>
    <name evidence="3" type="ORF">CWB73_16020</name>
</gene>
<reference evidence="3 5" key="1">
    <citation type="submission" date="2017-12" db="EMBL/GenBank/DDBJ databases">
        <authorList>
            <person name="Paulsen S."/>
            <person name="Gram L.K."/>
        </authorList>
    </citation>
    <scope>NUCLEOTIDE SEQUENCE [LARGE SCALE GENOMIC DNA]</scope>
    <source>
        <strain evidence="3 5">S1189</strain>
    </source>
</reference>
<reference evidence="5" key="3">
    <citation type="submission" date="2019-06" db="EMBL/GenBank/DDBJ databases">
        <title>Co-occurence of chitin degradation, pigmentation and bioactivity in marine Pseudoalteromonas.</title>
        <authorList>
            <person name="Sonnenschein E.C."/>
            <person name="Bech P.K."/>
        </authorList>
    </citation>
    <scope>NUCLEOTIDE SEQUENCE [LARGE SCALE GENOMIC DNA]</scope>
    <source>
        <strain evidence="5">S1189</strain>
    </source>
</reference>
<sequence length="62" mass="6956">MIDKKRESKFIASNHQPPEHERELSMSARASALKEHFASRTLFNLKGTSDNTNGSDESEHGV</sequence>
<evidence type="ECO:0000313" key="3">
    <source>
        <dbReference type="EMBL" id="TMP78650.1"/>
    </source>
</evidence>